<organism evidence="2 3">
    <name type="scientific">Aldrovandia affinis</name>
    <dbReference type="NCBI Taxonomy" id="143900"/>
    <lineage>
        <taxon>Eukaryota</taxon>
        <taxon>Metazoa</taxon>
        <taxon>Chordata</taxon>
        <taxon>Craniata</taxon>
        <taxon>Vertebrata</taxon>
        <taxon>Euteleostomi</taxon>
        <taxon>Actinopterygii</taxon>
        <taxon>Neopterygii</taxon>
        <taxon>Teleostei</taxon>
        <taxon>Notacanthiformes</taxon>
        <taxon>Halosauridae</taxon>
        <taxon>Aldrovandia</taxon>
    </lineage>
</organism>
<proteinExistence type="predicted"/>
<evidence type="ECO:0000259" key="1">
    <source>
        <dbReference type="Pfam" id="PF05699"/>
    </source>
</evidence>
<reference evidence="2" key="1">
    <citation type="journal article" date="2023" name="Science">
        <title>Genome structures resolve the early diversification of teleost fishes.</title>
        <authorList>
            <person name="Parey E."/>
            <person name="Louis A."/>
            <person name="Montfort J."/>
            <person name="Bouchez O."/>
            <person name="Roques C."/>
            <person name="Iampietro C."/>
            <person name="Lluch J."/>
            <person name="Castinel A."/>
            <person name="Donnadieu C."/>
            <person name="Desvignes T."/>
            <person name="Floi Bucao C."/>
            <person name="Jouanno E."/>
            <person name="Wen M."/>
            <person name="Mejri S."/>
            <person name="Dirks R."/>
            <person name="Jansen H."/>
            <person name="Henkel C."/>
            <person name="Chen W.J."/>
            <person name="Zahm M."/>
            <person name="Cabau C."/>
            <person name="Klopp C."/>
            <person name="Thompson A.W."/>
            <person name="Robinson-Rechavi M."/>
            <person name="Braasch I."/>
            <person name="Lecointre G."/>
            <person name="Bobe J."/>
            <person name="Postlethwait J.H."/>
            <person name="Berthelot C."/>
            <person name="Roest Crollius H."/>
            <person name="Guiguen Y."/>
        </authorList>
    </citation>
    <scope>NUCLEOTIDE SEQUENCE</scope>
    <source>
        <strain evidence="2">NC1722</strain>
    </source>
</reference>
<dbReference type="Proteomes" id="UP001221898">
    <property type="component" value="Unassembled WGS sequence"/>
</dbReference>
<comment type="caution">
    <text evidence="2">The sequence shown here is derived from an EMBL/GenBank/DDBJ whole genome shotgun (WGS) entry which is preliminary data.</text>
</comment>
<evidence type="ECO:0000313" key="2">
    <source>
        <dbReference type="EMBL" id="KAJ8415301.1"/>
    </source>
</evidence>
<evidence type="ECO:0000313" key="3">
    <source>
        <dbReference type="Proteomes" id="UP001221898"/>
    </source>
</evidence>
<dbReference type="GO" id="GO:0046983">
    <property type="term" value="F:protein dimerization activity"/>
    <property type="evidence" value="ECO:0007669"/>
    <property type="project" value="InterPro"/>
</dbReference>
<protein>
    <recommendedName>
        <fullName evidence="1">HAT C-terminal dimerisation domain-containing protein</fullName>
    </recommendedName>
</protein>
<dbReference type="EMBL" id="JAINUG010000009">
    <property type="protein sequence ID" value="KAJ8415301.1"/>
    <property type="molecule type" value="Genomic_DNA"/>
</dbReference>
<keyword evidence="3" id="KW-1185">Reference proteome</keyword>
<feature type="domain" description="HAT C-terminal dimerisation" evidence="1">
    <location>
        <begin position="20"/>
        <end position="67"/>
    </location>
</feature>
<gene>
    <name evidence="2" type="ORF">AAFF_G00422810</name>
</gene>
<dbReference type="Pfam" id="PF05699">
    <property type="entry name" value="Dimer_Tnp_hAT"/>
    <property type="match status" value="1"/>
</dbReference>
<dbReference type="AlphaFoldDB" id="A0AAD7WZC3"/>
<sequence>MKACWPHRHEEVPEGINEGLELYLREAVIDRKTGNSPEWWNQNSGHFKELFVQARCHLAIPSSSVPSTLSRRACPPVARHGAERWHLPLPEHRLRGAKTWALWISAEEKIQWEAAQIVPGARRSDAKPDLAGEVVPAGPDKLVSLGWHVFAGPICYLHALWTNRGLWSPVPSTARRLPRSWCAASAAVEN</sequence>
<accession>A0AAD7WZC3</accession>
<dbReference type="InterPro" id="IPR008906">
    <property type="entry name" value="HATC_C_dom"/>
</dbReference>
<name>A0AAD7WZC3_9TELE</name>